<comment type="similarity">
    <text evidence="1">Belongs to the sulfatase family.</text>
</comment>
<organism evidence="6 7">
    <name type="scientific">Sandarakinorhabdus glacialis</name>
    <dbReference type="NCBI Taxonomy" id="1614636"/>
    <lineage>
        <taxon>Bacteria</taxon>
        <taxon>Pseudomonadati</taxon>
        <taxon>Pseudomonadota</taxon>
        <taxon>Alphaproteobacteria</taxon>
        <taxon>Sphingomonadales</taxon>
        <taxon>Sphingosinicellaceae</taxon>
        <taxon>Sandarakinorhabdus</taxon>
    </lineage>
</organism>
<dbReference type="InterPro" id="IPR024607">
    <property type="entry name" value="Sulfatase_CS"/>
</dbReference>
<evidence type="ECO:0000259" key="5">
    <source>
        <dbReference type="Pfam" id="PF00884"/>
    </source>
</evidence>
<feature type="domain" description="Sulfatase N-terminal" evidence="5">
    <location>
        <begin position="60"/>
        <end position="433"/>
    </location>
</feature>
<dbReference type="GO" id="GO:0004065">
    <property type="term" value="F:arylsulfatase activity"/>
    <property type="evidence" value="ECO:0007669"/>
    <property type="project" value="TreeGrafter"/>
</dbReference>
<evidence type="ECO:0000256" key="1">
    <source>
        <dbReference type="ARBA" id="ARBA00008779"/>
    </source>
</evidence>
<dbReference type="PANTHER" id="PTHR42693">
    <property type="entry name" value="ARYLSULFATASE FAMILY MEMBER"/>
    <property type="match status" value="1"/>
</dbReference>
<dbReference type="Gene3D" id="3.30.1120.10">
    <property type="match status" value="1"/>
</dbReference>
<dbReference type="InterPro" id="IPR017850">
    <property type="entry name" value="Alkaline_phosphatase_core_sf"/>
</dbReference>
<reference evidence="6" key="1">
    <citation type="journal article" date="2014" name="Int. J. Syst. Evol. Microbiol.">
        <title>Complete genome sequence of Corynebacterium casei LMG S-19264T (=DSM 44701T), isolated from a smear-ripened cheese.</title>
        <authorList>
            <consortium name="US DOE Joint Genome Institute (JGI-PGF)"/>
            <person name="Walter F."/>
            <person name="Albersmeier A."/>
            <person name="Kalinowski J."/>
            <person name="Ruckert C."/>
        </authorList>
    </citation>
    <scope>NUCLEOTIDE SEQUENCE</scope>
    <source>
        <strain evidence="6">CGMCC 1.15519</strain>
    </source>
</reference>
<evidence type="ECO:0000256" key="2">
    <source>
        <dbReference type="ARBA" id="ARBA00022723"/>
    </source>
</evidence>
<evidence type="ECO:0000313" key="7">
    <source>
        <dbReference type="Proteomes" id="UP000635071"/>
    </source>
</evidence>
<dbReference type="InterPro" id="IPR000917">
    <property type="entry name" value="Sulfatase_N"/>
</dbReference>
<dbReference type="Pfam" id="PF00884">
    <property type="entry name" value="Sulfatase"/>
    <property type="match status" value="1"/>
</dbReference>
<dbReference type="PROSITE" id="PS00523">
    <property type="entry name" value="SULFATASE_1"/>
    <property type="match status" value="1"/>
</dbReference>
<comment type="caution">
    <text evidence="6">The sequence shown here is derived from an EMBL/GenBank/DDBJ whole genome shotgun (WGS) entry which is preliminary data.</text>
</comment>
<dbReference type="GO" id="GO:0046872">
    <property type="term" value="F:metal ion binding"/>
    <property type="evidence" value="ECO:0007669"/>
    <property type="project" value="UniProtKB-KW"/>
</dbReference>
<keyword evidence="2" id="KW-0479">Metal-binding</keyword>
<dbReference type="SUPFAM" id="SSF53649">
    <property type="entry name" value="Alkaline phosphatase-like"/>
    <property type="match status" value="1"/>
</dbReference>
<gene>
    <name evidence="6" type="ORF">GCM10011529_00440</name>
</gene>
<dbReference type="AlphaFoldDB" id="A0A916ZHJ1"/>
<sequence length="560" mass="60411">MKRWPGILLGATAAVAAGLYLSSDTIKLHAAGWLGGPTAPNHPVAWAKGPAIPPAGQRPPNIILILADDLGINDISLTGTGAGGVPTPNIDAIGHQGVTLANGYATNATCAPSRAALMTGRYATRFGYEFTPTDTRLPSWLPAGVFRPDVMFARNIAAFPSDWDRKPIFDEAAAARAAAPGAKGMPAAEITIAEQVKTRGYHNIHLGKWHLGEAPGMRPEHQGFDESLGFIVGAQMSLPEHDPTAVNAKQAFDPIDKFLWANLPFGVQFNGGPRFAPDRYMTDYLTDAAVTDIRNNRNRPFFLYLAYNAAHTPLQALRSDYDALPQIKDHTARVHAAMIRAMDRGVGKILAELKAQGLDDNTIVIFSSDNGGAHYIGLPDLNKPYRGWKATFFEGGTKVPFMIRWPGHIAPGTTYAPPVSQFDIYATASAAAGAALPKDRTIDGVDIMPFLSGTARGIPHQQLFWRSGAYRTVRDGNWKLQSLDLPRRNLLYDLAADPTERHDLAAANPARVKDLLAALAAHDASQAKSAWDSLVRAPIAIDRPLGTRPVPGEAYAYWSN</sequence>
<name>A0A916ZHJ1_9SPHN</name>
<dbReference type="InterPro" id="IPR050738">
    <property type="entry name" value="Sulfatase"/>
</dbReference>
<keyword evidence="4" id="KW-0106">Calcium</keyword>
<protein>
    <submittedName>
        <fullName evidence="6">Sulfatase</fullName>
    </submittedName>
</protein>
<evidence type="ECO:0000313" key="6">
    <source>
        <dbReference type="EMBL" id="GGD98316.1"/>
    </source>
</evidence>
<dbReference type="PANTHER" id="PTHR42693:SF53">
    <property type="entry name" value="ENDO-4-O-SULFATASE"/>
    <property type="match status" value="1"/>
</dbReference>
<dbReference type="Proteomes" id="UP000635071">
    <property type="component" value="Unassembled WGS sequence"/>
</dbReference>
<reference evidence="6" key="2">
    <citation type="submission" date="2020-09" db="EMBL/GenBank/DDBJ databases">
        <authorList>
            <person name="Sun Q."/>
            <person name="Zhou Y."/>
        </authorList>
    </citation>
    <scope>NUCLEOTIDE SEQUENCE</scope>
    <source>
        <strain evidence="6">CGMCC 1.15519</strain>
    </source>
</reference>
<keyword evidence="3" id="KW-0378">Hydrolase</keyword>
<keyword evidence="7" id="KW-1185">Reference proteome</keyword>
<proteinExistence type="inferred from homology"/>
<evidence type="ECO:0000256" key="4">
    <source>
        <dbReference type="ARBA" id="ARBA00022837"/>
    </source>
</evidence>
<dbReference type="RefSeq" id="WP_188760897.1">
    <property type="nucleotide sequence ID" value="NZ_BMJM01000001.1"/>
</dbReference>
<dbReference type="EMBL" id="BMJM01000001">
    <property type="protein sequence ID" value="GGD98316.1"/>
    <property type="molecule type" value="Genomic_DNA"/>
</dbReference>
<accession>A0A916ZHJ1</accession>
<evidence type="ECO:0000256" key="3">
    <source>
        <dbReference type="ARBA" id="ARBA00022801"/>
    </source>
</evidence>
<dbReference type="Gene3D" id="3.40.720.10">
    <property type="entry name" value="Alkaline Phosphatase, subunit A"/>
    <property type="match status" value="1"/>
</dbReference>